<keyword evidence="2" id="KW-1185">Reference proteome</keyword>
<reference evidence="1" key="1">
    <citation type="journal article" date="2021" name="New Phytol.">
        <title>Evolutionary innovations through gain and loss of genes in the ectomycorrhizal Boletales.</title>
        <authorList>
            <person name="Wu G."/>
            <person name="Miyauchi S."/>
            <person name="Morin E."/>
            <person name="Kuo A."/>
            <person name="Drula E."/>
            <person name="Varga T."/>
            <person name="Kohler A."/>
            <person name="Feng B."/>
            <person name="Cao Y."/>
            <person name="Lipzen A."/>
            <person name="Daum C."/>
            <person name="Hundley H."/>
            <person name="Pangilinan J."/>
            <person name="Johnson J."/>
            <person name="Barry K."/>
            <person name="LaButti K."/>
            <person name="Ng V."/>
            <person name="Ahrendt S."/>
            <person name="Min B."/>
            <person name="Choi I.G."/>
            <person name="Park H."/>
            <person name="Plett J.M."/>
            <person name="Magnuson J."/>
            <person name="Spatafora J.W."/>
            <person name="Nagy L.G."/>
            <person name="Henrissat B."/>
            <person name="Grigoriev I.V."/>
            <person name="Yang Z.L."/>
            <person name="Xu J."/>
            <person name="Martin F.M."/>
        </authorList>
    </citation>
    <scope>NUCLEOTIDE SEQUENCE</scope>
    <source>
        <strain evidence="1">KKN 215</strain>
    </source>
</reference>
<comment type="caution">
    <text evidence="1">The sequence shown here is derived from an EMBL/GenBank/DDBJ whole genome shotgun (WGS) entry which is preliminary data.</text>
</comment>
<evidence type="ECO:0000313" key="1">
    <source>
        <dbReference type="EMBL" id="KAH8091419.1"/>
    </source>
</evidence>
<proteinExistence type="predicted"/>
<evidence type="ECO:0000313" key="2">
    <source>
        <dbReference type="Proteomes" id="UP000813824"/>
    </source>
</evidence>
<dbReference type="Proteomes" id="UP000813824">
    <property type="component" value="Unassembled WGS sequence"/>
</dbReference>
<name>A0A8K0XLN7_9AGAR</name>
<organism evidence="1 2">
    <name type="scientific">Cristinia sonorae</name>
    <dbReference type="NCBI Taxonomy" id="1940300"/>
    <lineage>
        <taxon>Eukaryota</taxon>
        <taxon>Fungi</taxon>
        <taxon>Dikarya</taxon>
        <taxon>Basidiomycota</taxon>
        <taxon>Agaricomycotina</taxon>
        <taxon>Agaricomycetes</taxon>
        <taxon>Agaricomycetidae</taxon>
        <taxon>Agaricales</taxon>
        <taxon>Pleurotineae</taxon>
        <taxon>Stephanosporaceae</taxon>
        <taxon>Cristinia</taxon>
    </lineage>
</organism>
<sequence length="523" mass="59067">MGIMTIAHCNQFIFHDVVADDEDLLLTEEDDATPLSTSLMHERIMDIIKNCITVISNNNHPVIGQCYGVDTGHTTLHPSNGELTLRMEEPETPWAPPYGLPRLPVEVWERVIDHLADDAPSRIRSSLIACSLVCRFWVSRSRYHLCTHDINLRSNQSLLSFEQYLKSSRELPPRIFRLIISTKPGDDQSWVSSAPIRLPKLPNLNHLVLDCIDLSLQNVHFWRNFTLFACQYLELIGVRYSRHLTLSRVVSSIQPKQLRLEDLKLVEGTILNPGQRLSSCGDKFKWLELVHAVSEDWEDATTLFQGWTMSGPALHKIQISVHWGPASAPTEGSFLKEDVWRSLAHMFQPTCRTRDADITPMSVSIQTTFFSVNLDRDLHGDIGSPGSDRAGLEDAPPIVRQVLELTCEEESSSSLIQPVIINLASCRFDAIVLKVAPKLWASSALWKTLDDELSRPRYATLACIDLIPNWTSWSMEWLDSDQCPNDVQFNALPKCASRGILRTDCEEWGCGVHGGADMNWDFS</sequence>
<dbReference type="EMBL" id="JAEVFJ010000036">
    <property type="protein sequence ID" value="KAH8091419.1"/>
    <property type="molecule type" value="Genomic_DNA"/>
</dbReference>
<dbReference type="AlphaFoldDB" id="A0A8K0XLN7"/>
<dbReference type="OrthoDB" id="2788229at2759"/>
<accession>A0A8K0XLN7</accession>
<gene>
    <name evidence="1" type="ORF">BXZ70DRAFT_1079838</name>
</gene>
<evidence type="ECO:0008006" key="3">
    <source>
        <dbReference type="Google" id="ProtNLM"/>
    </source>
</evidence>
<protein>
    <recommendedName>
        <fullName evidence="3">F-box domain-containing protein</fullName>
    </recommendedName>
</protein>